<evidence type="ECO:0000256" key="2">
    <source>
        <dbReference type="ARBA" id="ARBA00022692"/>
    </source>
</evidence>
<dbReference type="RefSeq" id="WP_381168579.1">
    <property type="nucleotide sequence ID" value="NZ_JBHSFK010000016.1"/>
</dbReference>
<feature type="region of interest" description="Disordered" evidence="6">
    <location>
        <begin position="1"/>
        <end position="30"/>
    </location>
</feature>
<evidence type="ECO:0000313" key="9">
    <source>
        <dbReference type="Proteomes" id="UP001595839"/>
    </source>
</evidence>
<comment type="caution">
    <text evidence="8">The sequence shown here is derived from an EMBL/GenBank/DDBJ whole genome shotgun (WGS) entry which is preliminary data.</text>
</comment>
<evidence type="ECO:0000256" key="4">
    <source>
        <dbReference type="ARBA" id="ARBA00023136"/>
    </source>
</evidence>
<feature type="compositionally biased region" description="Low complexity" evidence="6">
    <location>
        <begin position="1"/>
        <end position="10"/>
    </location>
</feature>
<evidence type="ECO:0000313" key="8">
    <source>
        <dbReference type="EMBL" id="MFC4502761.1"/>
    </source>
</evidence>
<feature type="transmembrane region" description="Helical" evidence="5">
    <location>
        <begin position="138"/>
        <end position="160"/>
    </location>
</feature>
<dbReference type="Pfam" id="PF00528">
    <property type="entry name" value="BPD_transp_1"/>
    <property type="match status" value="1"/>
</dbReference>
<comment type="subcellular location">
    <subcellularLocation>
        <location evidence="5">Cell membrane</location>
        <topology evidence="5">Multi-pass membrane protein</topology>
    </subcellularLocation>
    <subcellularLocation>
        <location evidence="1">Membrane</location>
        <topology evidence="1">Multi-pass membrane protein</topology>
    </subcellularLocation>
</comment>
<dbReference type="InterPro" id="IPR000515">
    <property type="entry name" value="MetI-like"/>
</dbReference>
<feature type="transmembrane region" description="Helical" evidence="5">
    <location>
        <begin position="172"/>
        <end position="196"/>
    </location>
</feature>
<feature type="transmembrane region" description="Helical" evidence="5">
    <location>
        <begin position="216"/>
        <end position="246"/>
    </location>
</feature>
<dbReference type="PROSITE" id="PS50928">
    <property type="entry name" value="ABC_TM1"/>
    <property type="match status" value="1"/>
</dbReference>
<dbReference type="PANTHER" id="PTHR43376">
    <property type="entry name" value="OLIGOPEPTIDE TRANSPORT SYSTEM PERMEASE PROTEIN"/>
    <property type="match status" value="1"/>
</dbReference>
<sequence>MTATTLPLGEAGAGAGAGPSAAADGPARGRRRGGRARVLLRRLGFYLGTAAVAITLNFVIPRLMPGDPASVILNKLSQRAQVTPATEKSIRALFGVPDQNLWQQYLHYLSQLAHLDFGVSTAYFPQPVSELIAQGLPWTLGLVSLTTVLAFLLGTGLGIVSGARPGSRLDSVLAPLATFLGSMPYFWVATMLLLLLSVNLPVFPSQNGYDLNLEPGFSLAFVTSVIAHGFLPAATIIISSVGGWLLGMRNMMITTVAEDYVSLAEAKGLGRGRILLAYAARNAMLPQVAGLAISIGTVVGGSLLAEAVFAYPGIGYLFYQAVVNLDYPLMQALFLIISLSVLVANFIADSVYVLLDPRTREDA</sequence>
<feature type="domain" description="ABC transmembrane type-1" evidence="7">
    <location>
        <begin position="136"/>
        <end position="348"/>
    </location>
</feature>
<evidence type="ECO:0000256" key="6">
    <source>
        <dbReference type="SAM" id="MobiDB-lite"/>
    </source>
</evidence>
<gene>
    <name evidence="8" type="ORF">ACFPIH_25155</name>
</gene>
<reference evidence="9" key="1">
    <citation type="journal article" date="2019" name="Int. J. Syst. Evol. Microbiol.">
        <title>The Global Catalogue of Microorganisms (GCM) 10K type strain sequencing project: providing services to taxonomists for standard genome sequencing and annotation.</title>
        <authorList>
            <consortium name="The Broad Institute Genomics Platform"/>
            <consortium name="The Broad Institute Genome Sequencing Center for Infectious Disease"/>
            <person name="Wu L."/>
            <person name="Ma J."/>
        </authorList>
    </citation>
    <scope>NUCLEOTIDE SEQUENCE [LARGE SCALE GENOMIC DNA]</scope>
    <source>
        <strain evidence="9">CGMCC 4.7177</strain>
    </source>
</reference>
<feature type="transmembrane region" description="Helical" evidence="5">
    <location>
        <begin position="332"/>
        <end position="355"/>
    </location>
</feature>
<feature type="transmembrane region" description="Helical" evidence="5">
    <location>
        <begin position="288"/>
        <end position="312"/>
    </location>
</feature>
<dbReference type="InterPro" id="IPR035906">
    <property type="entry name" value="MetI-like_sf"/>
</dbReference>
<accession>A0ABV9AW97</accession>
<evidence type="ECO:0000256" key="1">
    <source>
        <dbReference type="ARBA" id="ARBA00004141"/>
    </source>
</evidence>
<evidence type="ECO:0000256" key="3">
    <source>
        <dbReference type="ARBA" id="ARBA00022989"/>
    </source>
</evidence>
<feature type="transmembrane region" description="Helical" evidence="5">
    <location>
        <begin position="39"/>
        <end position="60"/>
    </location>
</feature>
<dbReference type="PANTHER" id="PTHR43376:SF1">
    <property type="entry name" value="OLIGOPEPTIDE TRANSPORT SYSTEM PERMEASE PROTEIN"/>
    <property type="match status" value="1"/>
</dbReference>
<organism evidence="8 9">
    <name type="scientific">Streptomyces vulcanius</name>
    <dbReference type="NCBI Taxonomy" id="1441876"/>
    <lineage>
        <taxon>Bacteria</taxon>
        <taxon>Bacillati</taxon>
        <taxon>Actinomycetota</taxon>
        <taxon>Actinomycetes</taxon>
        <taxon>Kitasatosporales</taxon>
        <taxon>Streptomycetaceae</taxon>
        <taxon>Streptomyces</taxon>
    </lineage>
</organism>
<keyword evidence="2 5" id="KW-0812">Transmembrane</keyword>
<keyword evidence="4 5" id="KW-0472">Membrane</keyword>
<name>A0ABV9AW97_9ACTN</name>
<dbReference type="EMBL" id="JBHSFK010000016">
    <property type="protein sequence ID" value="MFC4502761.1"/>
    <property type="molecule type" value="Genomic_DNA"/>
</dbReference>
<dbReference type="CDD" id="cd06261">
    <property type="entry name" value="TM_PBP2"/>
    <property type="match status" value="1"/>
</dbReference>
<comment type="similarity">
    <text evidence="5">Belongs to the binding-protein-dependent transport system permease family.</text>
</comment>
<keyword evidence="5" id="KW-0813">Transport</keyword>
<proteinExistence type="inferred from homology"/>
<dbReference type="Gene3D" id="1.10.3720.10">
    <property type="entry name" value="MetI-like"/>
    <property type="match status" value="1"/>
</dbReference>
<evidence type="ECO:0000259" key="7">
    <source>
        <dbReference type="PROSITE" id="PS50928"/>
    </source>
</evidence>
<keyword evidence="3 5" id="KW-1133">Transmembrane helix</keyword>
<dbReference type="SUPFAM" id="SSF161098">
    <property type="entry name" value="MetI-like"/>
    <property type="match status" value="1"/>
</dbReference>
<dbReference type="Proteomes" id="UP001595839">
    <property type="component" value="Unassembled WGS sequence"/>
</dbReference>
<protein>
    <submittedName>
        <fullName evidence="8">ABC transporter permease</fullName>
    </submittedName>
</protein>
<keyword evidence="9" id="KW-1185">Reference proteome</keyword>
<evidence type="ECO:0000256" key="5">
    <source>
        <dbReference type="RuleBase" id="RU363032"/>
    </source>
</evidence>